<evidence type="ECO:0000313" key="2">
    <source>
        <dbReference type="EMBL" id="CAH3044031.1"/>
    </source>
</evidence>
<organism evidence="2 3">
    <name type="scientific">Pocillopora meandrina</name>
    <dbReference type="NCBI Taxonomy" id="46732"/>
    <lineage>
        <taxon>Eukaryota</taxon>
        <taxon>Metazoa</taxon>
        <taxon>Cnidaria</taxon>
        <taxon>Anthozoa</taxon>
        <taxon>Hexacorallia</taxon>
        <taxon>Scleractinia</taxon>
        <taxon>Astrocoeniina</taxon>
        <taxon>Pocilloporidae</taxon>
        <taxon>Pocillopora</taxon>
    </lineage>
</organism>
<gene>
    <name evidence="2" type="ORF">PMEA_00030849</name>
</gene>
<dbReference type="EMBL" id="CALNXJ010000007">
    <property type="protein sequence ID" value="CAH3044031.1"/>
    <property type="molecule type" value="Genomic_DNA"/>
</dbReference>
<dbReference type="SUPFAM" id="SSF56219">
    <property type="entry name" value="DNase I-like"/>
    <property type="match status" value="1"/>
</dbReference>
<dbReference type="Gene3D" id="3.60.10.10">
    <property type="entry name" value="Endonuclease/exonuclease/phosphatase"/>
    <property type="match status" value="1"/>
</dbReference>
<feature type="domain" description="Endonuclease/exonuclease/phosphatase" evidence="1">
    <location>
        <begin position="3"/>
        <end position="114"/>
    </location>
</feature>
<dbReference type="InterPro" id="IPR036691">
    <property type="entry name" value="Endo/exonu/phosph_ase_sf"/>
</dbReference>
<feature type="non-terminal residue" evidence="2">
    <location>
        <position position="270"/>
    </location>
</feature>
<proteinExistence type="predicted"/>
<dbReference type="Pfam" id="PF03372">
    <property type="entry name" value="Exo_endo_phos"/>
    <property type="match status" value="1"/>
</dbReference>
<comment type="caution">
    <text evidence="2">The sequence shown here is derived from an EMBL/GenBank/DDBJ whole genome shotgun (WGS) entry which is preliminary data.</text>
</comment>
<dbReference type="GO" id="GO:0003824">
    <property type="term" value="F:catalytic activity"/>
    <property type="evidence" value="ECO:0007669"/>
    <property type="project" value="InterPro"/>
</dbReference>
<dbReference type="AlphaFoldDB" id="A0AAU9W4N7"/>
<reference evidence="2 3" key="1">
    <citation type="submission" date="2022-05" db="EMBL/GenBank/DDBJ databases">
        <authorList>
            <consortium name="Genoscope - CEA"/>
            <person name="William W."/>
        </authorList>
    </citation>
    <scope>NUCLEOTIDE SEQUENCE [LARGE SCALE GENOMIC DNA]</scope>
</reference>
<protein>
    <recommendedName>
        <fullName evidence="1">Endonuclease/exonuclease/phosphatase domain-containing protein</fullName>
    </recommendedName>
</protein>
<sequence length="270" mass="31859">VRGLSNFHKRRAIFSWCRKQKADLIFLQETHSTTERQDQWRKEWGASILFSHGSTNARGVAILIKNSLNIIIQQSEISSDGRFIFYRNLSKLLRKDEFGNEENIIIGGDFNCPLDITLDKKVVYRFLENIGAGFWKLNTSLLANENYKHMITNNLPTWLDAGKDIHDPRLLWDWIKFNIRSNSIIFSKQIASIRRKQEEELNKRYQEAVLMFHTNPCNNTRLALEKSKQDLEALYEDKVEGIILRARARWHEHGEKNNKYFLNLEKRNHV</sequence>
<evidence type="ECO:0000259" key="1">
    <source>
        <dbReference type="Pfam" id="PF03372"/>
    </source>
</evidence>
<name>A0AAU9W4N7_9CNID</name>
<keyword evidence="3" id="KW-1185">Reference proteome</keyword>
<feature type="non-terminal residue" evidence="2">
    <location>
        <position position="1"/>
    </location>
</feature>
<dbReference type="InterPro" id="IPR005135">
    <property type="entry name" value="Endo/exonuclease/phosphatase"/>
</dbReference>
<evidence type="ECO:0000313" key="3">
    <source>
        <dbReference type="Proteomes" id="UP001159428"/>
    </source>
</evidence>
<dbReference type="Proteomes" id="UP001159428">
    <property type="component" value="Unassembled WGS sequence"/>
</dbReference>
<accession>A0AAU9W4N7</accession>